<dbReference type="PANTHER" id="PTHR30086:SF20">
    <property type="entry name" value="ARGININE EXPORTER PROTEIN ARGO-RELATED"/>
    <property type="match status" value="1"/>
</dbReference>
<keyword evidence="3 6" id="KW-0812">Transmembrane</keyword>
<evidence type="ECO:0000256" key="5">
    <source>
        <dbReference type="ARBA" id="ARBA00023136"/>
    </source>
</evidence>
<evidence type="ECO:0000313" key="8">
    <source>
        <dbReference type="Proteomes" id="UP000198790"/>
    </source>
</evidence>
<protein>
    <submittedName>
        <fullName evidence="7">Threonine/homoserine/homoserine lactone efflux protein</fullName>
    </submittedName>
</protein>
<keyword evidence="4 6" id="KW-1133">Transmembrane helix</keyword>
<comment type="subcellular location">
    <subcellularLocation>
        <location evidence="1">Cell membrane</location>
        <topology evidence="1">Multi-pass membrane protein</topology>
    </subcellularLocation>
</comment>
<evidence type="ECO:0000256" key="6">
    <source>
        <dbReference type="SAM" id="Phobius"/>
    </source>
</evidence>
<name>A0A1I1BBK6_9BACT</name>
<keyword evidence="5 6" id="KW-0472">Membrane</keyword>
<accession>A0A1I1BBK6</accession>
<evidence type="ECO:0000256" key="3">
    <source>
        <dbReference type="ARBA" id="ARBA00022692"/>
    </source>
</evidence>
<dbReference type="InterPro" id="IPR001123">
    <property type="entry name" value="LeuE-type"/>
</dbReference>
<reference evidence="7 8" key="1">
    <citation type="submission" date="2016-10" db="EMBL/GenBank/DDBJ databases">
        <authorList>
            <person name="de Groot N.N."/>
        </authorList>
    </citation>
    <scope>NUCLEOTIDE SEQUENCE [LARGE SCALE GENOMIC DNA]</scope>
    <source>
        <strain evidence="7 8">DSM 23399</strain>
    </source>
</reference>
<evidence type="ECO:0000256" key="2">
    <source>
        <dbReference type="ARBA" id="ARBA00022475"/>
    </source>
</evidence>
<evidence type="ECO:0000256" key="1">
    <source>
        <dbReference type="ARBA" id="ARBA00004651"/>
    </source>
</evidence>
<dbReference type="GO" id="GO:0005886">
    <property type="term" value="C:plasma membrane"/>
    <property type="evidence" value="ECO:0007669"/>
    <property type="project" value="UniProtKB-SubCell"/>
</dbReference>
<keyword evidence="8" id="KW-1185">Reference proteome</keyword>
<keyword evidence="2" id="KW-1003">Cell membrane</keyword>
<dbReference type="Proteomes" id="UP000198790">
    <property type="component" value="Unassembled WGS sequence"/>
</dbReference>
<proteinExistence type="predicted"/>
<organism evidence="7 8">
    <name type="scientific">Algoriphagus aquimarinus</name>
    <dbReference type="NCBI Taxonomy" id="237018"/>
    <lineage>
        <taxon>Bacteria</taxon>
        <taxon>Pseudomonadati</taxon>
        <taxon>Bacteroidota</taxon>
        <taxon>Cytophagia</taxon>
        <taxon>Cytophagales</taxon>
        <taxon>Cyclobacteriaceae</taxon>
        <taxon>Algoriphagus</taxon>
    </lineage>
</organism>
<feature type="transmembrane region" description="Helical" evidence="6">
    <location>
        <begin position="124"/>
        <end position="149"/>
    </location>
</feature>
<evidence type="ECO:0000313" key="7">
    <source>
        <dbReference type="EMBL" id="SFB45920.1"/>
    </source>
</evidence>
<dbReference type="Pfam" id="PF01810">
    <property type="entry name" value="LysE"/>
    <property type="match status" value="1"/>
</dbReference>
<feature type="transmembrane region" description="Helical" evidence="6">
    <location>
        <begin position="161"/>
        <end position="181"/>
    </location>
</feature>
<feature type="transmembrane region" description="Helical" evidence="6">
    <location>
        <begin position="84"/>
        <end position="103"/>
    </location>
</feature>
<dbReference type="PANTHER" id="PTHR30086">
    <property type="entry name" value="ARGININE EXPORTER PROTEIN ARGO"/>
    <property type="match status" value="1"/>
</dbReference>
<feature type="transmembrane region" description="Helical" evidence="6">
    <location>
        <begin position="20"/>
        <end position="39"/>
    </location>
</feature>
<dbReference type="GO" id="GO:0015171">
    <property type="term" value="F:amino acid transmembrane transporter activity"/>
    <property type="evidence" value="ECO:0007669"/>
    <property type="project" value="TreeGrafter"/>
</dbReference>
<sequence length="218" mass="24096">MAGVSAQKRGEAVSQALLEGISMGLLLSAMIGPVFFTLIQSSLENGFRYATMVALGILTSDTLYVLLTFFGIKFLAEATYFESVLGYVGGAILIGFGISYLVKRQTVKPEVSLEEVKKAKKRSAFLKGFSINGINPFVLLFWISIASLVHLKESYDSVDVWLYYIGILVTVFSIDLTKAYIAKKLSQFVTPKFMFWLNKAVGIAMIGFGFRLIWFAMG</sequence>
<evidence type="ECO:0000256" key="4">
    <source>
        <dbReference type="ARBA" id="ARBA00022989"/>
    </source>
</evidence>
<dbReference type="EMBL" id="FOKK01000011">
    <property type="protein sequence ID" value="SFB45920.1"/>
    <property type="molecule type" value="Genomic_DNA"/>
</dbReference>
<dbReference type="AlphaFoldDB" id="A0A1I1BBK6"/>
<gene>
    <name evidence="7" type="ORF">SAMN04489723_11165</name>
</gene>
<feature type="transmembrane region" description="Helical" evidence="6">
    <location>
        <begin position="193"/>
        <end position="217"/>
    </location>
</feature>
<dbReference type="RefSeq" id="WP_317045667.1">
    <property type="nucleotide sequence ID" value="NZ_FOKK01000011.1"/>
</dbReference>
<dbReference type="STRING" id="237018.SAMN04489723_11165"/>
<feature type="transmembrane region" description="Helical" evidence="6">
    <location>
        <begin position="51"/>
        <end position="72"/>
    </location>
</feature>